<comment type="caution">
    <text evidence="4">The sequence shown here is derived from an EMBL/GenBank/DDBJ whole genome shotgun (WGS) entry which is preliminary data.</text>
</comment>
<dbReference type="InterPro" id="IPR012223">
    <property type="entry name" value="TEII"/>
</dbReference>
<sequence>MDPATLNRPAPRRAGSRAPSDDWCVRWAAAQDAPVRLFCLPHTGGGAALYRDWARRLAPDVDVVSIRLPGREKRFRETPYRRLDDLVEALAEAVEPLLDRPYAWFGHSMGALVAYEMCRAARGLGQREPERLLVSGRRAPHLPSRQRRVHDAPDDALVAHLRELNGTPAEVLDSSAALGALLPMMRADFAVSETYHWRAGPPLTCPVLVLGGRDDALAAPGELAAWREYSTGDCEVRLFDGGHFFLHEESREQVLTTLAAGLPGRDIALTGRQQ</sequence>
<dbReference type="PANTHER" id="PTHR11487:SF0">
    <property type="entry name" value="S-ACYL FATTY ACID SYNTHASE THIOESTERASE, MEDIUM CHAIN"/>
    <property type="match status" value="1"/>
</dbReference>
<gene>
    <name evidence="4" type="ORF">NMN56_017330</name>
</gene>
<proteinExistence type="inferred from homology"/>
<evidence type="ECO:0000256" key="2">
    <source>
        <dbReference type="ARBA" id="ARBA00022801"/>
    </source>
</evidence>
<keyword evidence="5" id="KW-1185">Reference proteome</keyword>
<feature type="domain" description="Thioesterase TesA-like" evidence="3">
    <location>
        <begin position="38"/>
        <end position="262"/>
    </location>
</feature>
<dbReference type="InterPro" id="IPR029058">
    <property type="entry name" value="AB_hydrolase_fold"/>
</dbReference>
<reference evidence="4 5" key="1">
    <citation type="submission" date="2023-05" db="EMBL/GenBank/DDBJ databases">
        <title>Streptantibioticus silvisoli sp. nov., acidotolerant actinomycetes 1 from pine litter.</title>
        <authorList>
            <person name="Swiecimska M."/>
            <person name="Golinska P."/>
            <person name="Sangal V."/>
            <person name="Wachnowicz B."/>
            <person name="Goodfellow M."/>
        </authorList>
    </citation>
    <scope>NUCLEOTIDE SEQUENCE [LARGE SCALE GENOMIC DNA]</scope>
    <source>
        <strain evidence="4 5">DSM 42109</strain>
    </source>
</reference>
<dbReference type="PANTHER" id="PTHR11487">
    <property type="entry name" value="THIOESTERASE"/>
    <property type="match status" value="1"/>
</dbReference>
<keyword evidence="2 4" id="KW-0378">Hydrolase</keyword>
<dbReference type="SMART" id="SM00824">
    <property type="entry name" value="PKS_TE"/>
    <property type="match status" value="1"/>
</dbReference>
<comment type="similarity">
    <text evidence="1">Belongs to the thioesterase family.</text>
</comment>
<dbReference type="Proteomes" id="UP001214441">
    <property type="component" value="Unassembled WGS sequence"/>
</dbReference>
<evidence type="ECO:0000313" key="5">
    <source>
        <dbReference type="Proteomes" id="UP001214441"/>
    </source>
</evidence>
<protein>
    <submittedName>
        <fullName evidence="4">Alpha/beta fold hydrolase</fullName>
    </submittedName>
</protein>
<accession>A0ABT6ZXA7</accession>
<dbReference type="EMBL" id="JANCPR020000015">
    <property type="protein sequence ID" value="MDJ1133697.1"/>
    <property type="molecule type" value="Genomic_DNA"/>
</dbReference>
<dbReference type="GO" id="GO:0016787">
    <property type="term" value="F:hydrolase activity"/>
    <property type="evidence" value="ECO:0007669"/>
    <property type="project" value="UniProtKB-KW"/>
</dbReference>
<dbReference type="SUPFAM" id="SSF53474">
    <property type="entry name" value="alpha/beta-Hydrolases"/>
    <property type="match status" value="1"/>
</dbReference>
<evidence type="ECO:0000313" key="4">
    <source>
        <dbReference type="EMBL" id="MDJ1133697.1"/>
    </source>
</evidence>
<organism evidence="4 5">
    <name type="scientific">Streptomyces iconiensis</name>
    <dbReference type="NCBI Taxonomy" id="1384038"/>
    <lineage>
        <taxon>Bacteria</taxon>
        <taxon>Bacillati</taxon>
        <taxon>Actinomycetota</taxon>
        <taxon>Actinomycetes</taxon>
        <taxon>Kitasatosporales</taxon>
        <taxon>Streptomycetaceae</taxon>
        <taxon>Streptomyces</taxon>
    </lineage>
</organism>
<dbReference type="Gene3D" id="3.40.50.1820">
    <property type="entry name" value="alpha/beta hydrolase"/>
    <property type="match status" value="1"/>
</dbReference>
<dbReference type="InterPro" id="IPR020802">
    <property type="entry name" value="TesA-like"/>
</dbReference>
<evidence type="ECO:0000256" key="1">
    <source>
        <dbReference type="ARBA" id="ARBA00007169"/>
    </source>
</evidence>
<evidence type="ECO:0000259" key="3">
    <source>
        <dbReference type="SMART" id="SM00824"/>
    </source>
</evidence>
<name>A0ABT6ZXA7_9ACTN</name>
<dbReference type="RefSeq" id="WP_274045291.1">
    <property type="nucleotide sequence ID" value="NZ_JANCPR020000015.1"/>
</dbReference>
<dbReference type="InterPro" id="IPR001031">
    <property type="entry name" value="Thioesterase"/>
</dbReference>
<dbReference type="Pfam" id="PF00975">
    <property type="entry name" value="Thioesterase"/>
    <property type="match status" value="1"/>
</dbReference>